<name>A0A067DAA5_CITSI</name>
<evidence type="ECO:0000313" key="2">
    <source>
        <dbReference type="EMBL" id="KDO35937.1"/>
    </source>
</evidence>
<evidence type="ECO:0000313" key="3">
    <source>
        <dbReference type="Proteomes" id="UP000027120"/>
    </source>
</evidence>
<dbReference type="PANTHER" id="PTHR11697">
    <property type="entry name" value="GENERAL TRANSCRIPTION FACTOR 2-RELATED ZINC FINGER PROTEIN"/>
    <property type="match status" value="1"/>
</dbReference>
<evidence type="ECO:0000259" key="1">
    <source>
        <dbReference type="Pfam" id="PF14291"/>
    </source>
</evidence>
<dbReference type="InterPro" id="IPR025398">
    <property type="entry name" value="DUF4371"/>
</dbReference>
<protein>
    <recommendedName>
        <fullName evidence="1">DUF4371 domain-containing protein</fullName>
    </recommendedName>
</protein>
<dbReference type="PANTHER" id="PTHR11697:SF230">
    <property type="entry name" value="ZINC FINGER, MYM DOMAIN CONTAINING 1"/>
    <property type="match status" value="1"/>
</dbReference>
<dbReference type="InterPro" id="IPR055298">
    <property type="entry name" value="AtLOH3-like"/>
</dbReference>
<reference evidence="2 3" key="1">
    <citation type="submission" date="2014-04" db="EMBL/GenBank/DDBJ databases">
        <authorList>
            <consortium name="International Citrus Genome Consortium"/>
            <person name="Gmitter F."/>
            <person name="Chen C."/>
            <person name="Farmerie W."/>
            <person name="Harkins T."/>
            <person name="Desany B."/>
            <person name="Mohiuddin M."/>
            <person name="Kodira C."/>
            <person name="Borodovsky M."/>
            <person name="Lomsadze A."/>
            <person name="Burns P."/>
            <person name="Jenkins J."/>
            <person name="Prochnik S."/>
            <person name="Shu S."/>
            <person name="Chapman J."/>
            <person name="Pitluck S."/>
            <person name="Schmutz J."/>
            <person name="Rokhsar D."/>
        </authorList>
    </citation>
    <scope>NUCLEOTIDE SEQUENCE</scope>
</reference>
<dbReference type="SMR" id="A0A067DAA5"/>
<dbReference type="STRING" id="2711.A0A067DAA5"/>
<gene>
    <name evidence="2" type="ORF">CISIN_1g042489mg</name>
</gene>
<feature type="domain" description="DUF4371" evidence="1">
    <location>
        <begin position="1"/>
        <end position="66"/>
    </location>
</feature>
<dbReference type="AlphaFoldDB" id="A0A067DAA5"/>
<dbReference type="Pfam" id="PF14291">
    <property type="entry name" value="DUF4371"/>
    <property type="match status" value="1"/>
</dbReference>
<sequence>MAIILRYVDCDGFVSEQFFEVVNVKETSTSTLKKEICNVLTRYNLLVENLRGQGYDSASNMQGAWNRLQTLFREDCPYAYYVHCFAHWRHSELKSIREAEIIDLIASGELEIGTGANQICSLQRPGATHWSSYFTLVSRLISMFGSVHEYLEKMICNGLNNDIRGEAKGIYDAMSTFKFVFILHLMRLWG</sequence>
<dbReference type="Proteomes" id="UP000027120">
    <property type="component" value="Unassembled WGS sequence"/>
</dbReference>
<organism evidence="2 3">
    <name type="scientific">Citrus sinensis</name>
    <name type="common">Sweet orange</name>
    <name type="synonym">Citrus aurantium var. sinensis</name>
    <dbReference type="NCBI Taxonomy" id="2711"/>
    <lineage>
        <taxon>Eukaryota</taxon>
        <taxon>Viridiplantae</taxon>
        <taxon>Streptophyta</taxon>
        <taxon>Embryophyta</taxon>
        <taxon>Tracheophyta</taxon>
        <taxon>Spermatophyta</taxon>
        <taxon>Magnoliopsida</taxon>
        <taxon>eudicotyledons</taxon>
        <taxon>Gunneridae</taxon>
        <taxon>Pentapetalae</taxon>
        <taxon>rosids</taxon>
        <taxon>malvids</taxon>
        <taxon>Sapindales</taxon>
        <taxon>Rutaceae</taxon>
        <taxon>Aurantioideae</taxon>
        <taxon>Citrus</taxon>
    </lineage>
</organism>
<dbReference type="EMBL" id="KK796693">
    <property type="protein sequence ID" value="KDO35937.1"/>
    <property type="molecule type" value="Genomic_DNA"/>
</dbReference>
<accession>A0A067DAA5</accession>
<proteinExistence type="predicted"/>
<keyword evidence="3" id="KW-1185">Reference proteome</keyword>